<feature type="domain" description="DUF2786" evidence="2">
    <location>
        <begin position="167"/>
        <end position="204"/>
    </location>
</feature>
<comment type="caution">
    <text evidence="3">The sequence shown here is derived from an EMBL/GenBank/DDBJ whole genome shotgun (WGS) entry which is preliminary data.</text>
</comment>
<dbReference type="Proteomes" id="UP000006237">
    <property type="component" value="Unassembled WGS sequence"/>
</dbReference>
<evidence type="ECO:0000313" key="4">
    <source>
        <dbReference type="Proteomes" id="UP000006237"/>
    </source>
</evidence>
<dbReference type="EMBL" id="ACHF01000118">
    <property type="protein sequence ID" value="EEI62259.1"/>
    <property type="molecule type" value="Genomic_DNA"/>
</dbReference>
<proteinExistence type="predicted"/>
<dbReference type="InterPro" id="IPR024498">
    <property type="entry name" value="DUF2786"/>
</dbReference>
<keyword evidence="4" id="KW-1185">Reference proteome</keyword>
<feature type="compositionally biased region" description="Gly residues" evidence="1">
    <location>
        <begin position="379"/>
        <end position="391"/>
    </location>
</feature>
<dbReference type="Pfam" id="PF10979">
    <property type="entry name" value="DUF2786"/>
    <property type="match status" value="1"/>
</dbReference>
<evidence type="ECO:0000313" key="3">
    <source>
        <dbReference type="EMBL" id="EEI62259.1"/>
    </source>
</evidence>
<accession>A0ABP2DSW9</accession>
<organism evidence="3 4">
    <name type="scientific">Corynebacterium glucuronolyticum ATCC 51866</name>
    <dbReference type="NCBI Taxonomy" id="548478"/>
    <lineage>
        <taxon>Bacteria</taxon>
        <taxon>Bacillati</taxon>
        <taxon>Actinomycetota</taxon>
        <taxon>Actinomycetes</taxon>
        <taxon>Mycobacteriales</taxon>
        <taxon>Corynebacteriaceae</taxon>
        <taxon>Corynebacterium</taxon>
    </lineage>
</organism>
<sequence>MWCWNVFTSNHSFERTFICQTRRIVTISPRPTFQHTTSLHTHSLLQRITDISTTSFATYTINLLKHAALLGWTPEALRHHLAKTNTLPLLDYCMFLAKSELSDAVPAEVRYHWHVECPYAEKQDASSTNLHTLWEQLRKLPQITSVDLRLAEDPCADDDNLPEEQRKAQRKITALLRKAESTPYEEEAATYIQKAAALQAKYNVAAATVDQPRHVRTKRVLISAPYVREKSLLLCAIARNCGVRVIALTSTGVMCTVGYAADLAYVNDMFASLERQCLYFMENSPRAREARSTGTTTSFRRSFIIAYASEIGDILASATRNIADAHEASRSALVETTAAVDKTFRDLFPETSTTHIHARNDAGYQEGARSAKSSHFGGDSSGVGGRRSIGA</sequence>
<reference evidence="3 4" key="1">
    <citation type="submission" date="2009-01" db="EMBL/GenBank/DDBJ databases">
        <authorList>
            <person name="Qin X."/>
            <person name="Bachman B."/>
            <person name="Battles P."/>
            <person name="Bell A."/>
            <person name="Bess C."/>
            <person name="Bickham C."/>
            <person name="Chaboub L."/>
            <person name="Chen D."/>
            <person name="Coyle M."/>
            <person name="Deiros D.R."/>
            <person name="Dinh H."/>
            <person name="Forbes L."/>
            <person name="Fowler G."/>
            <person name="Francisco L."/>
            <person name="Fu Q."/>
            <person name="Gubbala S."/>
            <person name="Hale W."/>
            <person name="Han Y."/>
            <person name="Hemphill L."/>
            <person name="Highlander S.K."/>
            <person name="Hirani K."/>
            <person name="Hogues M."/>
            <person name="Jackson L."/>
            <person name="Jakkamsetti A."/>
            <person name="Javaid M."/>
            <person name="Jiang H."/>
            <person name="Korchina V."/>
            <person name="Kovar C."/>
            <person name="Lara F."/>
            <person name="Lee S."/>
            <person name="Mata R."/>
            <person name="Mathew T."/>
            <person name="Moen C."/>
            <person name="Morales K."/>
            <person name="Munidasa M."/>
            <person name="Nazareth L."/>
            <person name="Ngo R."/>
            <person name="Nguyen L."/>
            <person name="Okwuonu G."/>
            <person name="Ongeri F."/>
            <person name="Patil S."/>
            <person name="Petrosino J."/>
            <person name="Pham C."/>
            <person name="Pham P."/>
            <person name="Pu L.-L."/>
            <person name="Puazo M."/>
            <person name="Raj R."/>
            <person name="Reid J."/>
            <person name="Rouhana J."/>
            <person name="Saada N."/>
            <person name="Shang Y."/>
            <person name="Simmons D."/>
            <person name="Thornton R."/>
            <person name="Warren J."/>
            <person name="Weissenberger G."/>
            <person name="Zhang J."/>
            <person name="Zhang L."/>
            <person name="Zhou C."/>
            <person name="Zhu D."/>
            <person name="Muzny D."/>
            <person name="Worley K."/>
            <person name="Gibbs R."/>
        </authorList>
    </citation>
    <scope>NUCLEOTIDE SEQUENCE [LARGE SCALE GENOMIC DNA]</scope>
    <source>
        <strain evidence="3 4">ATCC 51866</strain>
    </source>
</reference>
<evidence type="ECO:0000256" key="1">
    <source>
        <dbReference type="SAM" id="MobiDB-lite"/>
    </source>
</evidence>
<protein>
    <recommendedName>
        <fullName evidence="2">DUF2786 domain-containing protein</fullName>
    </recommendedName>
</protein>
<evidence type="ECO:0000259" key="2">
    <source>
        <dbReference type="Pfam" id="PF10979"/>
    </source>
</evidence>
<name>A0ABP2DSW9_9CORY</name>
<dbReference type="RefSeq" id="WP_005395438.1">
    <property type="nucleotide sequence ID" value="NZ_GG667037.1"/>
</dbReference>
<gene>
    <name evidence="3" type="ORF">HMPREF0293_2384</name>
</gene>
<feature type="region of interest" description="Disordered" evidence="1">
    <location>
        <begin position="356"/>
        <end position="391"/>
    </location>
</feature>